<dbReference type="Proteomes" id="UP001141336">
    <property type="component" value="Unassembled WGS sequence"/>
</dbReference>
<organism evidence="1 2">
    <name type="scientific">Methanocorpusculum vombati</name>
    <dbReference type="NCBI Taxonomy" id="3002864"/>
    <lineage>
        <taxon>Archaea</taxon>
        <taxon>Methanobacteriati</taxon>
        <taxon>Methanobacteriota</taxon>
        <taxon>Stenosarchaea group</taxon>
        <taxon>Methanomicrobia</taxon>
        <taxon>Methanomicrobiales</taxon>
        <taxon>Methanocorpusculaceae</taxon>
        <taxon>Methanocorpusculum</taxon>
    </lineage>
</organism>
<comment type="caution">
    <text evidence="1">The sequence shown here is derived from an EMBL/GenBank/DDBJ whole genome shotgun (WGS) entry which is preliminary data.</text>
</comment>
<accession>A0ABT4IKZ1</accession>
<gene>
    <name evidence="1" type="ORF">O0S09_04010</name>
</gene>
<evidence type="ECO:0000313" key="2">
    <source>
        <dbReference type="Proteomes" id="UP001141336"/>
    </source>
</evidence>
<sequence>MNKTLCRIGYVLLAVLMLTSFFPSVMAETTNESTFEQTTILTEELRNMPIDEKSIIESTDISLDRQVDRDQELKNPGVFVPYFIECGPEIISLISSGVVIAQLDVGIWGKSVQEFIDRWIKIWGIQLIIVEKIGEKTVYSLSPDAIGTQVEDTFDDICLWIQNTADGTDYKYLWKQESRDVLKKAFEEYNYCKTEKERERCKIYFKADFTGKTKIDYLGMNLLEATDYMKQFMTTSSRDRNVYTVCEDASIALCKSVSISLGYGGYAVKGKDSEILNRKEGIAHHYHPAMMVDNKERQLAKGSYSPHCSYMVIWNPMKSTTLTLRNN</sequence>
<evidence type="ECO:0000313" key="1">
    <source>
        <dbReference type="EMBL" id="MCZ0862420.1"/>
    </source>
</evidence>
<keyword evidence="2" id="KW-1185">Reference proteome</keyword>
<proteinExistence type="predicted"/>
<reference evidence="1" key="1">
    <citation type="submission" date="2022-12" db="EMBL/GenBank/DDBJ databases">
        <title>Isolation and characterisation of novel Methanocorpusculum spp. from native Australian herbivores indicates the genus is ancestrally host-associated.</title>
        <authorList>
            <person name="Volmer J.G."/>
            <person name="Soo R.M."/>
            <person name="Evans P.N."/>
            <person name="Hoedt E.C."/>
            <person name="Astorga Alsina A.L."/>
            <person name="Woodcroft B.J."/>
            <person name="Tyson G.W."/>
            <person name="Hugenholtz P."/>
            <person name="Morrison M."/>
        </authorList>
    </citation>
    <scope>NUCLEOTIDE SEQUENCE</scope>
    <source>
        <strain evidence="1">CW153</strain>
    </source>
</reference>
<dbReference type="RefSeq" id="WP_268922665.1">
    <property type="nucleotide sequence ID" value="NZ_JAPTGC010000004.1"/>
</dbReference>
<name>A0ABT4IKZ1_9EURY</name>
<protein>
    <submittedName>
        <fullName evidence="1">Uncharacterized protein</fullName>
    </submittedName>
</protein>
<dbReference type="EMBL" id="JAPTGC010000004">
    <property type="protein sequence ID" value="MCZ0862420.1"/>
    <property type="molecule type" value="Genomic_DNA"/>
</dbReference>